<name>A0AAT9LG75_9FIRM</name>
<reference evidence="1" key="2">
    <citation type="journal article" date="2023" name="Biology">
        <title>Prokaryotic Life Associated with Coal-Fire Gas Vents Revealed by Metagenomics.</title>
        <authorList>
            <person name="Kadnikov V.V."/>
            <person name="Mardanov A.V."/>
            <person name="Beletsky A.V."/>
            <person name="Karnachuk O.V."/>
            <person name="Ravin N.V."/>
        </authorList>
    </citation>
    <scope>NUCLEOTIDE SEQUENCE</scope>
    <source>
        <strain evidence="1">Bu02</strain>
    </source>
</reference>
<gene>
    <name evidence="1" type="ORF">IMF26_04030</name>
</gene>
<evidence type="ECO:0000313" key="1">
    <source>
        <dbReference type="EMBL" id="QUL99232.1"/>
    </source>
</evidence>
<dbReference type="KEGG" id="fcz:IMF26_04030"/>
<dbReference type="AlphaFoldDB" id="A0AAT9LG75"/>
<evidence type="ECO:0008006" key="2">
    <source>
        <dbReference type="Google" id="ProtNLM"/>
    </source>
</evidence>
<dbReference type="InterPro" id="IPR008769">
    <property type="entry name" value="PhaF_PhaI"/>
</dbReference>
<proteinExistence type="predicted"/>
<dbReference type="PANTHER" id="PTHR38664:SF1">
    <property type="entry name" value="SLR0058 PROTEIN"/>
    <property type="match status" value="1"/>
</dbReference>
<sequence>MDLNVRNILLATIGSLAVTYEKAVETLDELVRKGELTISEAKELNEELKKKMKTPADERRKDDDAPLTARQLKEILAEMNLATKADLEALGEKISQLVEQKT</sequence>
<accession>A0AAT9LG75</accession>
<dbReference type="PANTHER" id="PTHR38664">
    <property type="entry name" value="SLR0058 PROTEIN"/>
    <property type="match status" value="1"/>
</dbReference>
<reference evidence="1" key="1">
    <citation type="submission" date="2020-10" db="EMBL/GenBank/DDBJ databases">
        <authorList>
            <person name="Kadnikov V."/>
            <person name="Beletsky A.V."/>
            <person name="Mardanov A.V."/>
            <person name="Karnachuk O.V."/>
            <person name="Ravin N.V."/>
        </authorList>
    </citation>
    <scope>NUCLEOTIDE SEQUENCE</scope>
    <source>
        <strain evidence="1">Bu02</strain>
    </source>
</reference>
<protein>
    <recommendedName>
        <fullName evidence="2">Polyhydroxyalkanoate synthesis regulator phasin</fullName>
    </recommendedName>
</protein>
<organism evidence="1">
    <name type="scientific">Candidatus Fermentithermobacillus carboniphilus</name>
    <dbReference type="NCBI Taxonomy" id="3085328"/>
    <lineage>
        <taxon>Bacteria</taxon>
        <taxon>Bacillati</taxon>
        <taxon>Bacillota</taxon>
        <taxon>Candidatus Fermentithermobacillia</taxon>
        <taxon>Candidatus Fermentithermobacillales</taxon>
        <taxon>Candidatus Fermentithermobacillaceae</taxon>
        <taxon>Candidatus Fermentithermobacillus</taxon>
    </lineage>
</organism>
<dbReference type="EMBL" id="CP062796">
    <property type="protein sequence ID" value="QUL99232.1"/>
    <property type="molecule type" value="Genomic_DNA"/>
</dbReference>